<name>A0ABW5RJ87_9MICO</name>
<dbReference type="EMBL" id="JBHUNF010000003">
    <property type="protein sequence ID" value="MFD2674730.1"/>
    <property type="molecule type" value="Genomic_DNA"/>
</dbReference>
<dbReference type="Proteomes" id="UP001597453">
    <property type="component" value="Unassembled WGS sequence"/>
</dbReference>
<dbReference type="PANTHER" id="PTHR48100">
    <property type="entry name" value="BROAD-SPECIFICITY PHOSPHATASE YOR283W-RELATED"/>
    <property type="match status" value="1"/>
</dbReference>
<dbReference type="Gene3D" id="3.40.50.1240">
    <property type="entry name" value="Phosphoglycerate mutase-like"/>
    <property type="match status" value="1"/>
</dbReference>
<dbReference type="RefSeq" id="WP_066055941.1">
    <property type="nucleotide sequence ID" value="NZ_JBHUNF010000003.1"/>
</dbReference>
<dbReference type="SMART" id="SM00855">
    <property type="entry name" value="PGAM"/>
    <property type="match status" value="1"/>
</dbReference>
<proteinExistence type="predicted"/>
<keyword evidence="2" id="KW-1185">Reference proteome</keyword>
<organism evidence="1 2">
    <name type="scientific">Gulosibacter bifidus</name>
    <dbReference type="NCBI Taxonomy" id="272239"/>
    <lineage>
        <taxon>Bacteria</taxon>
        <taxon>Bacillati</taxon>
        <taxon>Actinomycetota</taxon>
        <taxon>Actinomycetes</taxon>
        <taxon>Micrococcales</taxon>
        <taxon>Microbacteriaceae</taxon>
        <taxon>Gulosibacter</taxon>
    </lineage>
</organism>
<sequence length="187" mass="20500">MRIGLIRHDETDWNAAGRLQGTTDIPLNARGVSQAQDAASFVRADEWAAVYCSPLQRTRDTAAFFAKAIGADAPRILPEVIERSFGELEGEPVYRDDGTRTDLDHPTVEPESAVVDRVLAALRELARVHPDEHVLVITHGSVVRLVLQHILGRKAPRISNLGYSELETADAPSGFVVRVANGYPLSR</sequence>
<gene>
    <name evidence="1" type="ORF">ACFSUQ_05365</name>
</gene>
<comment type="caution">
    <text evidence="1">The sequence shown here is derived from an EMBL/GenBank/DDBJ whole genome shotgun (WGS) entry which is preliminary data.</text>
</comment>
<dbReference type="InterPro" id="IPR029033">
    <property type="entry name" value="His_PPase_superfam"/>
</dbReference>
<dbReference type="InterPro" id="IPR050275">
    <property type="entry name" value="PGM_Phosphatase"/>
</dbReference>
<dbReference type="InterPro" id="IPR013078">
    <property type="entry name" value="His_Pase_superF_clade-1"/>
</dbReference>
<evidence type="ECO:0000313" key="2">
    <source>
        <dbReference type="Proteomes" id="UP001597453"/>
    </source>
</evidence>
<dbReference type="Pfam" id="PF00300">
    <property type="entry name" value="His_Phos_1"/>
    <property type="match status" value="1"/>
</dbReference>
<dbReference type="PIRSF" id="PIRSF000709">
    <property type="entry name" value="6PFK_2-Ptase"/>
    <property type="match status" value="1"/>
</dbReference>
<reference evidence="2" key="1">
    <citation type="journal article" date="2019" name="Int. J. Syst. Evol. Microbiol.">
        <title>The Global Catalogue of Microorganisms (GCM) 10K type strain sequencing project: providing services to taxonomists for standard genome sequencing and annotation.</title>
        <authorList>
            <consortium name="The Broad Institute Genomics Platform"/>
            <consortium name="The Broad Institute Genome Sequencing Center for Infectious Disease"/>
            <person name="Wu L."/>
            <person name="Ma J."/>
        </authorList>
    </citation>
    <scope>NUCLEOTIDE SEQUENCE [LARGE SCALE GENOMIC DNA]</scope>
    <source>
        <strain evidence="2">TISTR 1511</strain>
    </source>
</reference>
<dbReference type="PANTHER" id="PTHR48100:SF1">
    <property type="entry name" value="HISTIDINE PHOSPHATASE FAMILY PROTEIN-RELATED"/>
    <property type="match status" value="1"/>
</dbReference>
<evidence type="ECO:0000313" key="1">
    <source>
        <dbReference type="EMBL" id="MFD2674730.1"/>
    </source>
</evidence>
<protein>
    <submittedName>
        <fullName evidence="1">Histidine phosphatase family protein</fullName>
    </submittedName>
</protein>
<dbReference type="SUPFAM" id="SSF53254">
    <property type="entry name" value="Phosphoglycerate mutase-like"/>
    <property type="match status" value="1"/>
</dbReference>
<accession>A0ABW5RJ87</accession>
<dbReference type="CDD" id="cd07067">
    <property type="entry name" value="HP_PGM_like"/>
    <property type="match status" value="1"/>
</dbReference>